<dbReference type="InterPro" id="IPR019692">
    <property type="entry name" value="CFP-6_PH"/>
</dbReference>
<proteinExistence type="predicted"/>
<name>A0A318RPV7_WILLI</name>
<accession>A0A318RPV7</accession>
<comment type="caution">
    <text evidence="3">The sequence shown here is derived from an EMBL/GenBank/DDBJ whole genome shotgun (WGS) entry which is preliminary data.</text>
</comment>
<dbReference type="EMBL" id="QJSP01000004">
    <property type="protein sequence ID" value="PYE18670.1"/>
    <property type="molecule type" value="Genomic_DNA"/>
</dbReference>
<organism evidence="3 4">
    <name type="scientific">Williamsia limnetica</name>
    <dbReference type="NCBI Taxonomy" id="882452"/>
    <lineage>
        <taxon>Bacteria</taxon>
        <taxon>Bacillati</taxon>
        <taxon>Actinomycetota</taxon>
        <taxon>Actinomycetes</taxon>
        <taxon>Mycobacteriales</taxon>
        <taxon>Nocardiaceae</taxon>
        <taxon>Williamsia</taxon>
    </lineage>
</organism>
<keyword evidence="4" id="KW-1185">Reference proteome</keyword>
<feature type="transmembrane region" description="Helical" evidence="1">
    <location>
        <begin position="42"/>
        <end position="60"/>
    </location>
</feature>
<dbReference type="Pfam" id="PF10756">
    <property type="entry name" value="bPH_6"/>
    <property type="match status" value="1"/>
</dbReference>
<reference evidence="3 4" key="1">
    <citation type="submission" date="2018-06" db="EMBL/GenBank/DDBJ databases">
        <title>Genomic Encyclopedia of Type Strains, Phase IV (KMG-IV): sequencing the most valuable type-strain genomes for metagenomic binning, comparative biology and taxonomic classification.</title>
        <authorList>
            <person name="Goeker M."/>
        </authorList>
    </citation>
    <scope>NUCLEOTIDE SEQUENCE [LARGE SCALE GENOMIC DNA]</scope>
    <source>
        <strain evidence="3 4">DSM 45521</strain>
    </source>
</reference>
<keyword evidence="1" id="KW-1133">Transmembrane helix</keyword>
<evidence type="ECO:0000259" key="2">
    <source>
        <dbReference type="Pfam" id="PF10756"/>
    </source>
</evidence>
<keyword evidence="1" id="KW-0472">Membrane</keyword>
<feature type="transmembrane region" description="Helical" evidence="1">
    <location>
        <begin position="16"/>
        <end position="35"/>
    </location>
</feature>
<gene>
    <name evidence="3" type="ORF">DFR67_104250</name>
</gene>
<evidence type="ECO:0000256" key="1">
    <source>
        <dbReference type="SAM" id="Phobius"/>
    </source>
</evidence>
<dbReference type="AlphaFoldDB" id="A0A318RPV7"/>
<dbReference type="RefSeq" id="WP_110469108.1">
    <property type="nucleotide sequence ID" value="NZ_QJSP01000004.1"/>
</dbReference>
<sequence length="154" mass="16430">MDNSDLSTLSWSTPPAMAGVMVAGGLLLGGAALVAGPDPAGVLLMIIAAVLLLVLGSIGLRVRPRLAVVDTHTLAIRTLTGGVRRYAFDEVRRAQVISYPRLGRRVPHLEFDIDDATAHEGERLVIFGRWDLGANPLDVADALREAGLPMSERK</sequence>
<feature type="domain" description="Low molecular weight protein antigen 6 PH" evidence="2">
    <location>
        <begin position="63"/>
        <end position="147"/>
    </location>
</feature>
<protein>
    <submittedName>
        <fullName evidence="3">PH (Pleckstrin Homology) domain-containing protein</fullName>
    </submittedName>
</protein>
<dbReference type="Proteomes" id="UP000247591">
    <property type="component" value="Unassembled WGS sequence"/>
</dbReference>
<evidence type="ECO:0000313" key="4">
    <source>
        <dbReference type="Proteomes" id="UP000247591"/>
    </source>
</evidence>
<keyword evidence="1" id="KW-0812">Transmembrane</keyword>
<evidence type="ECO:0000313" key="3">
    <source>
        <dbReference type="EMBL" id="PYE18670.1"/>
    </source>
</evidence>
<dbReference type="OrthoDB" id="4381453at2"/>